<keyword evidence="3 6" id="KW-0227">DNA damage</keyword>
<evidence type="ECO:0000256" key="5">
    <source>
        <dbReference type="ARBA" id="ARBA00023204"/>
    </source>
</evidence>
<keyword evidence="2 6" id="KW-0255">Endonuclease</keyword>
<dbReference type="PATRIC" id="fig|40335.7.peg.1735"/>
<dbReference type="EC" id="3.1.-.-" evidence="6"/>
<keyword evidence="4 6" id="KW-0378">Hydrolase</keyword>
<keyword evidence="5 6" id="KW-0234">DNA repair</keyword>
<dbReference type="GO" id="GO:0004519">
    <property type="term" value="F:endonuclease activity"/>
    <property type="evidence" value="ECO:0007669"/>
    <property type="project" value="UniProtKB-KW"/>
</dbReference>
<accession>A0A0W0ZXC6</accession>
<evidence type="ECO:0000313" key="7">
    <source>
        <dbReference type="EMBL" id="KTD73788.1"/>
    </source>
</evidence>
<comment type="function">
    <text evidence="6">May nick specific sequences that contain T:G mispairs resulting from m5C-deamination.</text>
</comment>
<dbReference type="AlphaFoldDB" id="A0A0W0ZXC6"/>
<gene>
    <name evidence="7" type="primary">vsr</name>
    <name evidence="7" type="ORF">Ltuc_1635</name>
</gene>
<sequence>MDSFSQEKRSHIMGLIKAKDTKPEKLVRSFLHRQGLRFKLHCKLLPGKPDLVFTKYKTVVFVHGCFWHGHADPSCKRSNIPKSNIEYWVNKIEKNKIRDKCHNEQLIKLGWRVLIIWECQIKKNQFLLNLLNEIKNIQGNN</sequence>
<dbReference type="STRING" id="40335.Ltuc_1635"/>
<dbReference type="SUPFAM" id="SSF52980">
    <property type="entry name" value="Restriction endonuclease-like"/>
    <property type="match status" value="1"/>
</dbReference>
<evidence type="ECO:0000256" key="4">
    <source>
        <dbReference type="ARBA" id="ARBA00022801"/>
    </source>
</evidence>
<proteinExistence type="inferred from homology"/>
<protein>
    <recommendedName>
        <fullName evidence="6">Very short patch repair endonuclease</fullName>
        <ecNumber evidence="6">3.1.-.-</ecNumber>
    </recommendedName>
</protein>
<name>A0A0W0ZXC6_9GAMM</name>
<evidence type="ECO:0000256" key="3">
    <source>
        <dbReference type="ARBA" id="ARBA00022763"/>
    </source>
</evidence>
<keyword evidence="1 6" id="KW-0540">Nuclease</keyword>
<keyword evidence="8" id="KW-1185">Reference proteome</keyword>
<dbReference type="GO" id="GO:0016787">
    <property type="term" value="F:hydrolase activity"/>
    <property type="evidence" value="ECO:0007669"/>
    <property type="project" value="UniProtKB-KW"/>
</dbReference>
<dbReference type="Pfam" id="PF03852">
    <property type="entry name" value="Vsr"/>
    <property type="match status" value="1"/>
</dbReference>
<reference evidence="7 8" key="1">
    <citation type="submission" date="2015-11" db="EMBL/GenBank/DDBJ databases">
        <title>Genomic analysis of 38 Legionella species identifies large and diverse effector repertoires.</title>
        <authorList>
            <person name="Burstein D."/>
            <person name="Amaro F."/>
            <person name="Zusman T."/>
            <person name="Lifshitz Z."/>
            <person name="Cohen O."/>
            <person name="Gilbert J.A."/>
            <person name="Pupko T."/>
            <person name="Shuman H.A."/>
            <person name="Segal G."/>
        </authorList>
    </citation>
    <scope>NUCLEOTIDE SEQUENCE [LARGE SCALE GENOMIC DNA]</scope>
    <source>
        <strain evidence="7 8">ATCC 49180</strain>
    </source>
</reference>
<dbReference type="PIRSF" id="PIRSF018267">
    <property type="entry name" value="VSR_endonuc"/>
    <property type="match status" value="1"/>
</dbReference>
<comment type="caution">
    <text evidence="7">The sequence shown here is derived from an EMBL/GenBank/DDBJ whole genome shotgun (WGS) entry which is preliminary data.</text>
</comment>
<dbReference type="OrthoDB" id="9801520at2"/>
<evidence type="ECO:0000256" key="2">
    <source>
        <dbReference type="ARBA" id="ARBA00022759"/>
    </source>
</evidence>
<dbReference type="EMBL" id="LNZA01000001">
    <property type="protein sequence ID" value="KTD73788.1"/>
    <property type="molecule type" value="Genomic_DNA"/>
</dbReference>
<evidence type="ECO:0000256" key="1">
    <source>
        <dbReference type="ARBA" id="ARBA00022722"/>
    </source>
</evidence>
<organism evidence="7 8">
    <name type="scientific">Legionella tucsonensis</name>
    <dbReference type="NCBI Taxonomy" id="40335"/>
    <lineage>
        <taxon>Bacteria</taxon>
        <taxon>Pseudomonadati</taxon>
        <taxon>Pseudomonadota</taxon>
        <taxon>Gammaproteobacteria</taxon>
        <taxon>Legionellales</taxon>
        <taxon>Legionellaceae</taxon>
        <taxon>Legionella</taxon>
    </lineage>
</organism>
<dbReference type="Proteomes" id="UP000054693">
    <property type="component" value="Unassembled WGS sequence"/>
</dbReference>
<evidence type="ECO:0000313" key="8">
    <source>
        <dbReference type="Proteomes" id="UP000054693"/>
    </source>
</evidence>
<dbReference type="GO" id="GO:0006298">
    <property type="term" value="P:mismatch repair"/>
    <property type="evidence" value="ECO:0007669"/>
    <property type="project" value="UniProtKB-UniRule"/>
</dbReference>
<dbReference type="InterPro" id="IPR004603">
    <property type="entry name" value="DNA_mismatch_endonuc_vsr"/>
</dbReference>
<dbReference type="RefSeq" id="WP_058520788.1">
    <property type="nucleotide sequence ID" value="NZ_CAAAIP010000008.1"/>
</dbReference>
<dbReference type="InterPro" id="IPR011335">
    <property type="entry name" value="Restrct_endonuc-II-like"/>
</dbReference>
<dbReference type="NCBIfam" id="TIGR00632">
    <property type="entry name" value="vsr"/>
    <property type="match status" value="1"/>
</dbReference>
<comment type="similarity">
    <text evidence="6">Belongs to the vsr family.</text>
</comment>
<evidence type="ECO:0000256" key="6">
    <source>
        <dbReference type="PIRNR" id="PIRNR018267"/>
    </source>
</evidence>
<dbReference type="Gene3D" id="3.40.960.10">
    <property type="entry name" value="VSR Endonuclease"/>
    <property type="match status" value="1"/>
</dbReference>
<dbReference type="CDD" id="cd00221">
    <property type="entry name" value="Vsr"/>
    <property type="match status" value="1"/>
</dbReference>